<evidence type="ECO:0000256" key="2">
    <source>
        <dbReference type="RuleBase" id="RU003707"/>
    </source>
</evidence>
<dbReference type="GO" id="GO:0006635">
    <property type="term" value="P:fatty acid beta-oxidation"/>
    <property type="evidence" value="ECO:0007669"/>
    <property type="project" value="TreeGrafter"/>
</dbReference>
<protein>
    <submittedName>
        <fullName evidence="3">Enoyl-CoA hydratase/isomerase family protein</fullName>
    </submittedName>
</protein>
<dbReference type="PANTHER" id="PTHR11941:SF171">
    <property type="entry name" value="SD19268P"/>
    <property type="match status" value="1"/>
</dbReference>
<evidence type="ECO:0000313" key="4">
    <source>
        <dbReference type="Proteomes" id="UP000324974"/>
    </source>
</evidence>
<proteinExistence type="inferred from homology"/>
<dbReference type="CDD" id="cd06558">
    <property type="entry name" value="crotonase-like"/>
    <property type="match status" value="1"/>
</dbReference>
<dbReference type="AlphaFoldDB" id="A0A5C1A9B7"/>
<dbReference type="Pfam" id="PF00378">
    <property type="entry name" value="ECH_1"/>
    <property type="match status" value="1"/>
</dbReference>
<dbReference type="Proteomes" id="UP000324974">
    <property type="component" value="Chromosome"/>
</dbReference>
<dbReference type="PROSITE" id="PS00166">
    <property type="entry name" value="ENOYL_COA_HYDRATASE"/>
    <property type="match status" value="1"/>
</dbReference>
<evidence type="ECO:0000313" key="3">
    <source>
        <dbReference type="EMBL" id="QEL15959.1"/>
    </source>
</evidence>
<name>A0A5C1A9B7_9BACT</name>
<evidence type="ECO:0000256" key="1">
    <source>
        <dbReference type="ARBA" id="ARBA00005254"/>
    </source>
</evidence>
<dbReference type="EMBL" id="CP042425">
    <property type="protein sequence ID" value="QEL15959.1"/>
    <property type="molecule type" value="Genomic_DNA"/>
</dbReference>
<dbReference type="SUPFAM" id="SSF52096">
    <property type="entry name" value="ClpP/crotonase"/>
    <property type="match status" value="1"/>
</dbReference>
<gene>
    <name evidence="3" type="ORF">PX52LOC_02896</name>
</gene>
<dbReference type="PANTHER" id="PTHR11941">
    <property type="entry name" value="ENOYL-COA HYDRATASE-RELATED"/>
    <property type="match status" value="1"/>
</dbReference>
<keyword evidence="3" id="KW-0413">Isomerase</keyword>
<organism evidence="3 4">
    <name type="scientific">Limnoglobus roseus</name>
    <dbReference type="NCBI Taxonomy" id="2598579"/>
    <lineage>
        <taxon>Bacteria</taxon>
        <taxon>Pseudomonadati</taxon>
        <taxon>Planctomycetota</taxon>
        <taxon>Planctomycetia</taxon>
        <taxon>Gemmatales</taxon>
        <taxon>Gemmataceae</taxon>
        <taxon>Limnoglobus</taxon>
    </lineage>
</organism>
<accession>A0A5C1A9B7</accession>
<dbReference type="Gene3D" id="3.90.226.10">
    <property type="entry name" value="2-enoyl-CoA Hydratase, Chain A, domain 1"/>
    <property type="match status" value="1"/>
</dbReference>
<dbReference type="RefSeq" id="WP_168218993.1">
    <property type="nucleotide sequence ID" value="NZ_CP042425.1"/>
</dbReference>
<reference evidence="4" key="1">
    <citation type="submission" date="2019-08" db="EMBL/GenBank/DDBJ databases">
        <title>Limnoglobus roseus gen. nov., sp. nov., a novel freshwater planctomycete with a giant genome from the family Gemmataceae.</title>
        <authorList>
            <person name="Kulichevskaya I.S."/>
            <person name="Naumoff D.G."/>
            <person name="Miroshnikov K."/>
            <person name="Ivanova A."/>
            <person name="Philippov D.A."/>
            <person name="Hakobyan A."/>
            <person name="Rijpstra I.C."/>
            <person name="Sinninghe Damste J.S."/>
            <person name="Liesack W."/>
            <person name="Dedysh S.N."/>
        </authorList>
    </citation>
    <scope>NUCLEOTIDE SEQUENCE [LARGE SCALE GENOMIC DNA]</scope>
    <source>
        <strain evidence="4">PX52</strain>
    </source>
</reference>
<dbReference type="InterPro" id="IPR029045">
    <property type="entry name" value="ClpP/crotonase-like_dom_sf"/>
</dbReference>
<dbReference type="KEGG" id="lrs:PX52LOC_02896"/>
<dbReference type="InterPro" id="IPR001753">
    <property type="entry name" value="Enoyl-CoA_hydra/iso"/>
</dbReference>
<sequence>MMLFETDTVWVEAANRVATLWLNCPGTRLNAARIAEVGQAVEIVRTNPFLEILVVRSARPTAFCTGFEPEVFATEADAHEYATAGRRVLKQLAELPIPTLAFIDGPCHAAGLELALACDYRLAVATPDATLSHGESPCWGGTARLRNLIGRDSIGTLTAREAKAAGLVDHAFCRRRAKVELRTFLDRLEDRPRKRRQPWFGWRRTLRLDAEELAAFLKIRRVGTGDVRTHSPCDGTVIELRNCPQAVPFAAEYALRGGTVVTNYPAAVHERLAEPWARGRATPLELEQARGRVRTTGPAKLVLESESAEPLAIVRATLAPYRQAVRVGFPVLAESTAVELTGGAASASVAGVLAAAGFTPVVVDNAPKLAVRPLLAAVWDEAVRLVAEGFPIDLIDDASGVVSLAPLLRSLDAVGSDTAMSLVPRLRPFAEAGLREVFYHADRPREANALAQLLLSPGPRLMTNEEPDERECDVMRTEIEARLTGRLRAELEGVGEGGQRVAVTAGLILPEILPPAGERFSRRRVA</sequence>
<dbReference type="InterPro" id="IPR018376">
    <property type="entry name" value="Enoyl-CoA_hyd/isom_CS"/>
</dbReference>
<comment type="similarity">
    <text evidence="1 2">Belongs to the enoyl-CoA hydratase/isomerase family.</text>
</comment>
<keyword evidence="4" id="KW-1185">Reference proteome</keyword>
<dbReference type="GO" id="GO:0016853">
    <property type="term" value="F:isomerase activity"/>
    <property type="evidence" value="ECO:0007669"/>
    <property type="project" value="UniProtKB-KW"/>
</dbReference>